<dbReference type="OrthoDB" id="8560325at2"/>
<dbReference type="GO" id="GO:0018845">
    <property type="term" value="F:2-hydroxychromene-2-carboxylate isomerase activity"/>
    <property type="evidence" value="ECO:0007669"/>
    <property type="project" value="UniProtKB-UniRule"/>
</dbReference>
<dbReference type="AlphaFoldDB" id="A0A562B0W1"/>
<dbReference type="GO" id="GO:0006749">
    <property type="term" value="P:glutathione metabolic process"/>
    <property type="evidence" value="ECO:0007669"/>
    <property type="project" value="TreeGrafter"/>
</dbReference>
<evidence type="ECO:0000256" key="1">
    <source>
        <dbReference type="PIRNR" id="PIRNR006386"/>
    </source>
</evidence>
<dbReference type="EMBL" id="VLJN01000067">
    <property type="protein sequence ID" value="TWG78714.1"/>
    <property type="molecule type" value="Genomic_DNA"/>
</dbReference>
<accession>A0A562B0W1</accession>
<keyword evidence="1 4" id="KW-0413">Isomerase</keyword>
<evidence type="ECO:0000313" key="4">
    <source>
        <dbReference type="EMBL" id="TWG78714.1"/>
    </source>
</evidence>
<dbReference type="InterPro" id="IPR036249">
    <property type="entry name" value="Thioredoxin-like_sf"/>
</dbReference>
<evidence type="ECO:0000256" key="2">
    <source>
        <dbReference type="PIRSR" id="PIRSR006386-1"/>
    </source>
</evidence>
<dbReference type="Proteomes" id="UP000318141">
    <property type="component" value="Unassembled WGS sequence"/>
</dbReference>
<dbReference type="InterPro" id="IPR051924">
    <property type="entry name" value="GST_Kappa/NadH"/>
</dbReference>
<dbReference type="InterPro" id="IPR001853">
    <property type="entry name" value="DSBA-like_thioredoxin_dom"/>
</dbReference>
<evidence type="ECO:0000313" key="5">
    <source>
        <dbReference type="Proteomes" id="UP000318141"/>
    </source>
</evidence>
<feature type="active site" description="Nucleophile" evidence="2">
    <location>
        <position position="13"/>
    </location>
</feature>
<sequence>MTKQIDYYFAPQSPFVYLGHARFARIAARHGAQINMKPADLGRIFAASGGLPLAQRPPQRQTYRLLELARWARYLDVPMHTEPQYFPVSGDAASRLIIAARLAHGTARAMELTAGITRAVWAEQRNIADAGTLAQIADACGMDGNALLKASEAQAVQDEYAANTHQAIAAGVFGAPWYVYNGEPFWGQDRLDFLERALASS</sequence>
<dbReference type="SUPFAM" id="SSF52833">
    <property type="entry name" value="Thioredoxin-like"/>
    <property type="match status" value="1"/>
</dbReference>
<comment type="caution">
    <text evidence="4">The sequence shown here is derived from an EMBL/GenBank/DDBJ whole genome shotgun (WGS) entry which is preliminary data.</text>
</comment>
<comment type="similarity">
    <text evidence="1">Belongs to the GST superfamily. NadH family.</text>
</comment>
<dbReference type="GO" id="GO:0004364">
    <property type="term" value="F:glutathione transferase activity"/>
    <property type="evidence" value="ECO:0007669"/>
    <property type="project" value="TreeGrafter"/>
</dbReference>
<dbReference type="PANTHER" id="PTHR42943">
    <property type="entry name" value="GLUTATHIONE S-TRANSFERASE KAPPA"/>
    <property type="match status" value="1"/>
</dbReference>
<dbReference type="GO" id="GO:0004602">
    <property type="term" value="F:glutathione peroxidase activity"/>
    <property type="evidence" value="ECO:0007669"/>
    <property type="project" value="TreeGrafter"/>
</dbReference>
<proteinExistence type="inferred from homology"/>
<comment type="catalytic activity">
    <reaction evidence="1">
        <text>2-hydroxychromene-2-carboxylate = (3E)-4-(2-hydroxyphenyl)-2-oxobut-3-enoate</text>
        <dbReference type="Rhea" id="RHEA:27401"/>
        <dbReference type="ChEBI" id="CHEBI:59350"/>
        <dbReference type="ChEBI" id="CHEBI:59353"/>
        <dbReference type="EC" id="5.99.1.4"/>
    </reaction>
</comment>
<dbReference type="PANTHER" id="PTHR42943:SF13">
    <property type="entry name" value="GLUTATHIONE S-TRANSFERASE KAPPA-RELATED"/>
    <property type="match status" value="1"/>
</dbReference>
<reference evidence="4 5" key="1">
    <citation type="submission" date="2019-07" db="EMBL/GenBank/DDBJ databases">
        <title>Genome sequencing of lignin-degrading bacterial isolates.</title>
        <authorList>
            <person name="Gladden J."/>
        </authorList>
    </citation>
    <scope>NUCLEOTIDE SEQUENCE [LARGE SCALE GENOMIC DNA]</scope>
    <source>
        <strain evidence="4 5">J11</strain>
    </source>
</reference>
<dbReference type="Gene3D" id="3.40.30.10">
    <property type="entry name" value="Glutaredoxin"/>
    <property type="match status" value="1"/>
</dbReference>
<dbReference type="PIRSF" id="PIRSF006386">
    <property type="entry name" value="HCCAis_GSTk"/>
    <property type="match status" value="1"/>
</dbReference>
<dbReference type="EC" id="5.99.1.4" evidence="1"/>
<organism evidence="4 5">
    <name type="scientific">Cupriavidus gilardii J11</name>
    <dbReference type="NCBI Taxonomy" id="936133"/>
    <lineage>
        <taxon>Bacteria</taxon>
        <taxon>Pseudomonadati</taxon>
        <taxon>Pseudomonadota</taxon>
        <taxon>Betaproteobacteria</taxon>
        <taxon>Burkholderiales</taxon>
        <taxon>Burkholderiaceae</taxon>
        <taxon>Cupriavidus</taxon>
    </lineage>
</organism>
<protein>
    <recommendedName>
        <fullName evidence="1">2-hydroxychromene-2-carboxylate isomerase</fullName>
        <ecNumber evidence="1">5.99.1.4</ecNumber>
    </recommendedName>
</protein>
<dbReference type="InterPro" id="IPR014440">
    <property type="entry name" value="HCCAis_GSTk"/>
</dbReference>
<dbReference type="Pfam" id="PF01323">
    <property type="entry name" value="DSBA"/>
    <property type="match status" value="1"/>
</dbReference>
<gene>
    <name evidence="4" type="ORF">L602_000900000180</name>
</gene>
<dbReference type="InterPro" id="IPR044087">
    <property type="entry name" value="NahD-like"/>
</dbReference>
<feature type="domain" description="DSBA-like thioredoxin" evidence="3">
    <location>
        <begin position="4"/>
        <end position="199"/>
    </location>
</feature>
<dbReference type="CDD" id="cd03022">
    <property type="entry name" value="DsbA_HCCA_Iso"/>
    <property type="match status" value="1"/>
</dbReference>
<name>A0A562B0W1_9BURK</name>
<keyword evidence="5" id="KW-1185">Reference proteome</keyword>
<evidence type="ECO:0000259" key="3">
    <source>
        <dbReference type="Pfam" id="PF01323"/>
    </source>
</evidence>
<dbReference type="GO" id="GO:1901170">
    <property type="term" value="P:naphthalene catabolic process"/>
    <property type="evidence" value="ECO:0007669"/>
    <property type="project" value="InterPro"/>
</dbReference>